<dbReference type="Proteomes" id="UP000035763">
    <property type="component" value="Unassembled WGS sequence"/>
</dbReference>
<gene>
    <name evidence="6" type="ORF">BN11_3260003</name>
</gene>
<dbReference type="CDD" id="cd03801">
    <property type="entry name" value="GT4_PimA-like"/>
    <property type="match status" value="1"/>
</dbReference>
<dbReference type="Pfam" id="PF13439">
    <property type="entry name" value="Glyco_transf_4"/>
    <property type="match status" value="1"/>
</dbReference>
<evidence type="ECO:0000259" key="4">
    <source>
        <dbReference type="Pfam" id="PF00534"/>
    </source>
</evidence>
<evidence type="ECO:0000256" key="3">
    <source>
        <dbReference type="ARBA" id="ARBA00022679"/>
    </source>
</evidence>
<keyword evidence="2" id="KW-0328">Glycosyltransferase</keyword>
<dbReference type="PANTHER" id="PTHR12526">
    <property type="entry name" value="GLYCOSYLTRANSFERASE"/>
    <property type="match status" value="1"/>
</dbReference>
<keyword evidence="3 6" id="KW-0808">Transferase</keyword>
<dbReference type="GO" id="GO:0016757">
    <property type="term" value="F:glycosyltransferase activity"/>
    <property type="evidence" value="ECO:0007669"/>
    <property type="project" value="UniProtKB-KW"/>
</dbReference>
<dbReference type="EMBL" id="CAJA01000253">
    <property type="protein sequence ID" value="CCH73787.1"/>
    <property type="molecule type" value="Genomic_DNA"/>
</dbReference>
<organism evidence="6 7">
    <name type="scientific">Nostocoides australiense Ben110</name>
    <dbReference type="NCBI Taxonomy" id="1193182"/>
    <lineage>
        <taxon>Bacteria</taxon>
        <taxon>Bacillati</taxon>
        <taxon>Actinomycetota</taxon>
        <taxon>Actinomycetes</taxon>
        <taxon>Micrococcales</taxon>
        <taxon>Intrasporangiaceae</taxon>
        <taxon>Nostocoides</taxon>
    </lineage>
</organism>
<evidence type="ECO:0000313" key="7">
    <source>
        <dbReference type="Proteomes" id="UP000035763"/>
    </source>
</evidence>
<evidence type="ECO:0000313" key="6">
    <source>
        <dbReference type="EMBL" id="CCH73787.1"/>
    </source>
</evidence>
<dbReference type="InterPro" id="IPR001296">
    <property type="entry name" value="Glyco_trans_1"/>
</dbReference>
<proteinExistence type="inferred from homology"/>
<feature type="domain" description="Glycosyl transferase family 1" evidence="4">
    <location>
        <begin position="216"/>
        <end position="373"/>
    </location>
</feature>
<evidence type="ECO:0000259" key="5">
    <source>
        <dbReference type="Pfam" id="PF13439"/>
    </source>
</evidence>
<comment type="similarity">
    <text evidence="1">Belongs to the glycosyltransferase group 1 family. Glycosyltransferase 4 subfamily.</text>
</comment>
<dbReference type="SUPFAM" id="SSF53756">
    <property type="entry name" value="UDP-Glycosyltransferase/glycogen phosphorylase"/>
    <property type="match status" value="1"/>
</dbReference>
<dbReference type="InterPro" id="IPR028098">
    <property type="entry name" value="Glyco_trans_4-like_N"/>
</dbReference>
<dbReference type="AlphaFoldDB" id="W6JXF0"/>
<dbReference type="Pfam" id="PF00534">
    <property type="entry name" value="Glycos_transf_1"/>
    <property type="match status" value="1"/>
</dbReference>
<dbReference type="STRING" id="1193182.BN11_3260003"/>
<dbReference type="Gene3D" id="3.40.50.2000">
    <property type="entry name" value="Glycogen Phosphorylase B"/>
    <property type="match status" value="2"/>
</dbReference>
<evidence type="ECO:0000256" key="1">
    <source>
        <dbReference type="ARBA" id="ARBA00009481"/>
    </source>
</evidence>
<protein>
    <submittedName>
        <fullName evidence="6">Putative glycosyltransferase</fullName>
    </submittedName>
</protein>
<feature type="domain" description="Glycosyltransferase subfamily 4-like N-terminal" evidence="5">
    <location>
        <begin position="49"/>
        <end position="207"/>
    </location>
</feature>
<sequence>MRYLSLCLGLHPHMLGAKSDPSRQRMPVSRRHLRVLFLSWRDHHHPEAGGAEKYLTEVAEGLAGRGHQVTIRTAAYPGGLPDEVVHGVAYSRRGGHYGVFPRALASQVAGRQRADVIVDVQNGMPFLSPLAGRTRVINLVHHVHKEQWPMVFGQRAAGVGWALESRVAPRVYAGSEYVAVSDSTRAELVSLGVDADRITVIHNGTDVVADPDARRSPTPLVTVLGRLVPHKRVELALDALAELGPQFPGLRLDVVGSGWWGPQLEEYAARLGVSGQVTFTGQVSEAEKHRLLAESWVLAFPSIKEGWGLVVVEAGVHGTPSVAFREAGGLRDSIRDGETGLLCDEGGAAFTAALRSVLADPALRDRLGEAAAAWVSRFRWSQTIDAWERLLVGPGAPD</sequence>
<name>W6JXF0_9MICO</name>
<comment type="caution">
    <text evidence="6">The sequence shown here is derived from an EMBL/GenBank/DDBJ whole genome shotgun (WGS) entry which is preliminary data.</text>
</comment>
<evidence type="ECO:0000256" key="2">
    <source>
        <dbReference type="ARBA" id="ARBA00022676"/>
    </source>
</evidence>
<reference evidence="6 7" key="1">
    <citation type="journal article" date="2013" name="ISME J.">
        <title>A metabolic model for members of the genus Tetrasphaera involved in enhanced biological phosphorus removal.</title>
        <authorList>
            <person name="Kristiansen R."/>
            <person name="Nguyen H.T.T."/>
            <person name="Saunders A.M."/>
            <person name="Nielsen J.L."/>
            <person name="Wimmer R."/>
            <person name="Le V.Q."/>
            <person name="McIlroy S.J."/>
            <person name="Petrovski S."/>
            <person name="Seviour R.J."/>
            <person name="Calteau A."/>
            <person name="Nielsen K.L."/>
            <person name="Nielsen P.H."/>
        </authorList>
    </citation>
    <scope>NUCLEOTIDE SEQUENCE [LARGE SCALE GENOMIC DNA]</scope>
    <source>
        <strain evidence="6 7">Ben110</strain>
    </source>
</reference>
<keyword evidence="7" id="KW-1185">Reference proteome</keyword>
<accession>W6JXF0</accession>
<dbReference type="PANTHER" id="PTHR12526:SF640">
    <property type="entry name" value="COLANIC ACID BIOSYNTHESIS GLYCOSYLTRANSFERASE WCAL-RELATED"/>
    <property type="match status" value="1"/>
</dbReference>